<protein>
    <submittedName>
        <fullName evidence="1">Uncharacterized protein</fullName>
    </submittedName>
</protein>
<sequence>MGGAASANRSASVDTSISGLSVNALQSVTPTVCRIWRVPFTLGRKAHVDDLLNTPNLMFRRNPGVATSGYGRALTGAQGSVRRAAVREESGCVV</sequence>
<gene>
    <name evidence="1" type="ORF">Raf01_19330</name>
</gene>
<dbReference type="Proteomes" id="UP000642748">
    <property type="component" value="Unassembled WGS sequence"/>
</dbReference>
<proteinExistence type="predicted"/>
<keyword evidence="2" id="KW-1185">Reference proteome</keyword>
<organism evidence="1 2">
    <name type="scientific">Rugosimonospora africana</name>
    <dbReference type="NCBI Taxonomy" id="556532"/>
    <lineage>
        <taxon>Bacteria</taxon>
        <taxon>Bacillati</taxon>
        <taxon>Actinomycetota</taxon>
        <taxon>Actinomycetes</taxon>
        <taxon>Micromonosporales</taxon>
        <taxon>Micromonosporaceae</taxon>
        <taxon>Rugosimonospora</taxon>
    </lineage>
</organism>
<name>A0A8J3QRC7_9ACTN</name>
<dbReference type="EMBL" id="BONZ01000016">
    <property type="protein sequence ID" value="GIH13761.1"/>
    <property type="molecule type" value="Genomic_DNA"/>
</dbReference>
<evidence type="ECO:0000313" key="2">
    <source>
        <dbReference type="Proteomes" id="UP000642748"/>
    </source>
</evidence>
<accession>A0A8J3QRC7</accession>
<reference evidence="1" key="1">
    <citation type="submission" date="2021-01" db="EMBL/GenBank/DDBJ databases">
        <title>Whole genome shotgun sequence of Rugosimonospora africana NBRC 104875.</title>
        <authorList>
            <person name="Komaki H."/>
            <person name="Tamura T."/>
        </authorList>
    </citation>
    <scope>NUCLEOTIDE SEQUENCE</scope>
    <source>
        <strain evidence="1">NBRC 104875</strain>
    </source>
</reference>
<dbReference type="AlphaFoldDB" id="A0A8J3QRC7"/>
<comment type="caution">
    <text evidence="1">The sequence shown here is derived from an EMBL/GenBank/DDBJ whole genome shotgun (WGS) entry which is preliminary data.</text>
</comment>
<evidence type="ECO:0000313" key="1">
    <source>
        <dbReference type="EMBL" id="GIH13761.1"/>
    </source>
</evidence>